<dbReference type="AlphaFoldDB" id="A0A0C4DYD3"/>
<reference evidence="1" key="2">
    <citation type="submission" date="2010-05" db="EMBL/GenBank/DDBJ databases">
        <title>The Genome Sequence of Magnaporthe poae strain ATCC 64411.</title>
        <authorList>
            <consortium name="The Broad Institute Genome Sequencing Platform"/>
            <consortium name="Broad Institute Genome Sequencing Center for Infectious Disease"/>
            <person name="Ma L.-J."/>
            <person name="Dead R."/>
            <person name="Young S."/>
            <person name="Zeng Q."/>
            <person name="Koehrsen M."/>
            <person name="Alvarado L."/>
            <person name="Berlin A."/>
            <person name="Chapman S.B."/>
            <person name="Chen Z."/>
            <person name="Freedman E."/>
            <person name="Gellesch M."/>
            <person name="Goldberg J."/>
            <person name="Griggs A."/>
            <person name="Gujja S."/>
            <person name="Heilman E.R."/>
            <person name="Heiman D."/>
            <person name="Hepburn T."/>
            <person name="Howarth C."/>
            <person name="Jen D."/>
            <person name="Larson L."/>
            <person name="Mehta T."/>
            <person name="Neiman D."/>
            <person name="Pearson M."/>
            <person name="Roberts A."/>
            <person name="Saif S."/>
            <person name="Shea T."/>
            <person name="Shenoy N."/>
            <person name="Sisk P."/>
            <person name="Stolte C."/>
            <person name="Sykes S."/>
            <person name="Walk T."/>
            <person name="White J."/>
            <person name="Yandava C."/>
            <person name="Haas B."/>
            <person name="Nusbaum C."/>
            <person name="Birren B."/>
        </authorList>
    </citation>
    <scope>NUCLEOTIDE SEQUENCE</scope>
    <source>
        <strain evidence="1">ATCC 64411</strain>
    </source>
</reference>
<dbReference type="OMA" id="WDFVGRT"/>
<proteinExistence type="predicted"/>
<reference evidence="2" key="5">
    <citation type="submission" date="2015-06" db="UniProtKB">
        <authorList>
            <consortium name="EnsemblFungi"/>
        </authorList>
    </citation>
    <scope>IDENTIFICATION</scope>
    <source>
        <strain evidence="2">ATCC 64411</strain>
    </source>
</reference>
<dbReference type="VEuPathDB" id="FungiDB:MAPG_05051"/>
<reference evidence="1" key="3">
    <citation type="submission" date="2011-03" db="EMBL/GenBank/DDBJ databases">
        <title>Annotation of Magnaporthe poae ATCC 64411.</title>
        <authorList>
            <person name="Ma L.-J."/>
            <person name="Dead R."/>
            <person name="Young S.K."/>
            <person name="Zeng Q."/>
            <person name="Gargeya S."/>
            <person name="Fitzgerald M."/>
            <person name="Haas B."/>
            <person name="Abouelleil A."/>
            <person name="Alvarado L."/>
            <person name="Arachchi H.M."/>
            <person name="Berlin A."/>
            <person name="Brown A."/>
            <person name="Chapman S.B."/>
            <person name="Chen Z."/>
            <person name="Dunbar C."/>
            <person name="Freedman E."/>
            <person name="Gearin G."/>
            <person name="Gellesch M."/>
            <person name="Goldberg J."/>
            <person name="Griggs A."/>
            <person name="Gujja S."/>
            <person name="Heiman D."/>
            <person name="Howarth C."/>
            <person name="Larson L."/>
            <person name="Lui A."/>
            <person name="MacDonald P.J.P."/>
            <person name="Mehta T."/>
            <person name="Montmayeur A."/>
            <person name="Murphy C."/>
            <person name="Neiman D."/>
            <person name="Pearson M."/>
            <person name="Priest M."/>
            <person name="Roberts A."/>
            <person name="Saif S."/>
            <person name="Shea T."/>
            <person name="Shenoy N."/>
            <person name="Sisk P."/>
            <person name="Stolte C."/>
            <person name="Sykes S."/>
            <person name="Yandava C."/>
            <person name="Wortman J."/>
            <person name="Nusbaum C."/>
            <person name="Birren B."/>
        </authorList>
    </citation>
    <scope>NUCLEOTIDE SEQUENCE</scope>
    <source>
        <strain evidence="1">ATCC 64411</strain>
    </source>
</reference>
<dbReference type="EnsemblFungi" id="MAPG_05051T0">
    <property type="protein sequence ID" value="MAPG_05051T0"/>
    <property type="gene ID" value="MAPG_05051"/>
</dbReference>
<sequence length="166" mass="18544">MPPPDPSTTTRRELTQYLLGQQWPEGLRPHYHKVLDGLERVFSLLAAHEGMRANLDQPYMTPVAETRDKNQVYFMYEFIGSTLGMVPGFPAPDASGGMGRFQQELIFGMMVHNARLAESLIRDTTGRLDDRVQRVHGSGLGYRANVGFGAEIIEALGEADFEFARA</sequence>
<evidence type="ECO:0000313" key="3">
    <source>
        <dbReference type="Proteomes" id="UP000011715"/>
    </source>
</evidence>
<protein>
    <submittedName>
        <fullName evidence="1 2">Uncharacterized protein</fullName>
    </submittedName>
</protein>
<evidence type="ECO:0000313" key="2">
    <source>
        <dbReference type="EnsemblFungi" id="MAPG_05051T0"/>
    </source>
</evidence>
<gene>
    <name evidence="1" type="ORF">MAPG_05051</name>
</gene>
<dbReference type="Proteomes" id="UP000011715">
    <property type="component" value="Unassembled WGS sequence"/>
</dbReference>
<dbReference type="OrthoDB" id="5242608at2759"/>
<dbReference type="EMBL" id="ADBL01001189">
    <property type="status" value="NOT_ANNOTATED_CDS"/>
    <property type="molecule type" value="Genomic_DNA"/>
</dbReference>
<evidence type="ECO:0000313" key="1">
    <source>
        <dbReference type="EMBL" id="KLU86032.1"/>
    </source>
</evidence>
<dbReference type="eggNOG" id="ENOG502RMF5">
    <property type="taxonomic scope" value="Eukaryota"/>
</dbReference>
<reference evidence="2" key="4">
    <citation type="journal article" date="2015" name="G3 (Bethesda)">
        <title>Genome sequences of three phytopathogenic species of the Magnaporthaceae family of fungi.</title>
        <authorList>
            <person name="Okagaki L.H."/>
            <person name="Nunes C.C."/>
            <person name="Sailsbery J."/>
            <person name="Clay B."/>
            <person name="Brown D."/>
            <person name="John T."/>
            <person name="Oh Y."/>
            <person name="Young N."/>
            <person name="Fitzgerald M."/>
            <person name="Haas B.J."/>
            <person name="Zeng Q."/>
            <person name="Young S."/>
            <person name="Adiconis X."/>
            <person name="Fan L."/>
            <person name="Levin J.Z."/>
            <person name="Mitchell T.K."/>
            <person name="Okubara P.A."/>
            <person name="Farman M.L."/>
            <person name="Kohn L.M."/>
            <person name="Birren B."/>
            <person name="Ma L.-J."/>
            <person name="Dean R.A."/>
        </authorList>
    </citation>
    <scope>NUCLEOTIDE SEQUENCE</scope>
    <source>
        <strain evidence="2">ATCC 64411 / 73-15</strain>
    </source>
</reference>
<organism evidence="2 3">
    <name type="scientific">Magnaporthiopsis poae (strain ATCC 64411 / 73-15)</name>
    <name type="common">Kentucky bluegrass fungus</name>
    <name type="synonym">Magnaporthe poae</name>
    <dbReference type="NCBI Taxonomy" id="644358"/>
    <lineage>
        <taxon>Eukaryota</taxon>
        <taxon>Fungi</taxon>
        <taxon>Dikarya</taxon>
        <taxon>Ascomycota</taxon>
        <taxon>Pezizomycotina</taxon>
        <taxon>Sordariomycetes</taxon>
        <taxon>Sordariomycetidae</taxon>
        <taxon>Magnaporthales</taxon>
        <taxon>Magnaporthaceae</taxon>
        <taxon>Magnaporthiopsis</taxon>
    </lineage>
</organism>
<dbReference type="EMBL" id="GL876969">
    <property type="protein sequence ID" value="KLU86032.1"/>
    <property type="molecule type" value="Genomic_DNA"/>
</dbReference>
<name>A0A0C4DYD3_MAGP6</name>
<accession>A0A0C4DYD3</accession>
<keyword evidence="3" id="KW-1185">Reference proteome</keyword>
<reference evidence="3" key="1">
    <citation type="submission" date="2010-05" db="EMBL/GenBank/DDBJ databases">
        <title>The genome sequence of Magnaporthe poae strain ATCC 64411.</title>
        <authorList>
            <person name="Ma L.-J."/>
            <person name="Dead R."/>
            <person name="Young S."/>
            <person name="Zeng Q."/>
            <person name="Koehrsen M."/>
            <person name="Alvarado L."/>
            <person name="Berlin A."/>
            <person name="Chapman S.B."/>
            <person name="Chen Z."/>
            <person name="Freedman E."/>
            <person name="Gellesch M."/>
            <person name="Goldberg J."/>
            <person name="Griggs A."/>
            <person name="Gujja S."/>
            <person name="Heilman E.R."/>
            <person name="Heiman D."/>
            <person name="Hepburn T."/>
            <person name="Howarth C."/>
            <person name="Jen D."/>
            <person name="Larson L."/>
            <person name="Mehta T."/>
            <person name="Neiman D."/>
            <person name="Pearson M."/>
            <person name="Roberts A."/>
            <person name="Saif S."/>
            <person name="Shea T."/>
            <person name="Shenoy N."/>
            <person name="Sisk P."/>
            <person name="Stolte C."/>
            <person name="Sykes S."/>
            <person name="Walk T."/>
            <person name="White J."/>
            <person name="Yandava C."/>
            <person name="Haas B."/>
            <person name="Nusbaum C."/>
            <person name="Birren B."/>
        </authorList>
    </citation>
    <scope>NUCLEOTIDE SEQUENCE [LARGE SCALE GENOMIC DNA]</scope>
    <source>
        <strain evidence="3">ATCC 64411 / 73-15</strain>
    </source>
</reference>